<protein>
    <submittedName>
        <fullName evidence="1">Uncharacterized protein</fullName>
    </submittedName>
</protein>
<sequence length="21" mass="2398">MLNSVSWCNFDLWLPKKTAGS</sequence>
<reference evidence="1" key="1">
    <citation type="submission" date="2014-11" db="EMBL/GenBank/DDBJ databases">
        <authorList>
            <person name="Amaro Gonzalez C."/>
        </authorList>
    </citation>
    <scope>NUCLEOTIDE SEQUENCE</scope>
</reference>
<evidence type="ECO:0000313" key="1">
    <source>
        <dbReference type="EMBL" id="JAI01415.1"/>
    </source>
</evidence>
<proteinExistence type="predicted"/>
<accession>A0A0E9XFK7</accession>
<organism evidence="1">
    <name type="scientific">Anguilla anguilla</name>
    <name type="common">European freshwater eel</name>
    <name type="synonym">Muraena anguilla</name>
    <dbReference type="NCBI Taxonomy" id="7936"/>
    <lineage>
        <taxon>Eukaryota</taxon>
        <taxon>Metazoa</taxon>
        <taxon>Chordata</taxon>
        <taxon>Craniata</taxon>
        <taxon>Vertebrata</taxon>
        <taxon>Euteleostomi</taxon>
        <taxon>Actinopterygii</taxon>
        <taxon>Neopterygii</taxon>
        <taxon>Teleostei</taxon>
        <taxon>Anguilliformes</taxon>
        <taxon>Anguillidae</taxon>
        <taxon>Anguilla</taxon>
    </lineage>
</organism>
<dbReference type="EMBL" id="GBXM01007163">
    <property type="protein sequence ID" value="JAI01415.1"/>
    <property type="molecule type" value="Transcribed_RNA"/>
</dbReference>
<dbReference type="AlphaFoldDB" id="A0A0E9XFK7"/>
<reference evidence="1" key="2">
    <citation type="journal article" date="2015" name="Fish Shellfish Immunol.">
        <title>Early steps in the European eel (Anguilla anguilla)-Vibrio vulnificus interaction in the gills: Role of the RtxA13 toxin.</title>
        <authorList>
            <person name="Callol A."/>
            <person name="Pajuelo D."/>
            <person name="Ebbesson L."/>
            <person name="Teles M."/>
            <person name="MacKenzie S."/>
            <person name="Amaro C."/>
        </authorList>
    </citation>
    <scope>NUCLEOTIDE SEQUENCE</scope>
</reference>
<name>A0A0E9XFK7_ANGAN</name>